<evidence type="ECO:0000256" key="5">
    <source>
        <dbReference type="ARBA" id="ARBA00023136"/>
    </source>
</evidence>
<dbReference type="InterPro" id="IPR003834">
    <property type="entry name" value="Cyt_c_assmbl_TM_dom"/>
</dbReference>
<dbReference type="EMBL" id="UINC01019444">
    <property type="protein sequence ID" value="SVA82322.1"/>
    <property type="molecule type" value="Genomic_DNA"/>
</dbReference>
<name>A0A381Z0C7_9ZZZZ</name>
<evidence type="ECO:0000256" key="4">
    <source>
        <dbReference type="ARBA" id="ARBA00022989"/>
    </source>
</evidence>
<feature type="transmembrane region" description="Helical" evidence="6">
    <location>
        <begin position="90"/>
        <end position="114"/>
    </location>
</feature>
<evidence type="ECO:0000313" key="8">
    <source>
        <dbReference type="EMBL" id="SVA82322.1"/>
    </source>
</evidence>
<sequence>MEEISYFYVLLAGLLSFLSPCVLPIVPGYLCFIAGTSLDKALDNQETLRSNSLKYSISFVFGFSSIFVLMGASATYLSSLLYEYFDYLRIIGGIIIIIFGIHFTQIIQFSFLNSDTRIQIKNYKPGLVGSFIVGLSFAFGWTPCIGPILGSVLSVAASSETISEGTFLLILYSAGLGIPFVLAAYGIGTFLKFLSRIRKHIRTIEIFTGLLLILFGILILTNRIQELAFFFIKYFPFLTQIG</sequence>
<comment type="similarity">
    <text evidence="2">Belongs to the DsbD family.</text>
</comment>
<organism evidence="8">
    <name type="scientific">marine metagenome</name>
    <dbReference type="NCBI Taxonomy" id="408172"/>
    <lineage>
        <taxon>unclassified sequences</taxon>
        <taxon>metagenomes</taxon>
        <taxon>ecological metagenomes</taxon>
    </lineage>
</organism>
<dbReference type="GO" id="GO:0016020">
    <property type="term" value="C:membrane"/>
    <property type="evidence" value="ECO:0007669"/>
    <property type="project" value="UniProtKB-SubCell"/>
</dbReference>
<dbReference type="InterPro" id="IPR051790">
    <property type="entry name" value="Cytochrome_c-biogenesis_DsbD"/>
</dbReference>
<keyword evidence="4 6" id="KW-1133">Transmembrane helix</keyword>
<protein>
    <recommendedName>
        <fullName evidence="7">Cytochrome C biogenesis protein transmembrane domain-containing protein</fullName>
    </recommendedName>
</protein>
<evidence type="ECO:0000256" key="3">
    <source>
        <dbReference type="ARBA" id="ARBA00022692"/>
    </source>
</evidence>
<proteinExistence type="inferred from homology"/>
<feature type="domain" description="Cytochrome C biogenesis protein transmembrane" evidence="7">
    <location>
        <begin position="7"/>
        <end position="220"/>
    </location>
</feature>
<evidence type="ECO:0000256" key="6">
    <source>
        <dbReference type="SAM" id="Phobius"/>
    </source>
</evidence>
<dbReference type="PANTHER" id="PTHR31272">
    <property type="entry name" value="CYTOCHROME C-TYPE BIOGENESIS PROTEIN HI_1454-RELATED"/>
    <property type="match status" value="1"/>
</dbReference>
<dbReference type="Pfam" id="PF02683">
    <property type="entry name" value="DsbD_TM"/>
    <property type="match status" value="1"/>
</dbReference>
<gene>
    <name evidence="8" type="ORF">METZ01_LOCUS135176</name>
</gene>
<dbReference type="GO" id="GO:0017004">
    <property type="term" value="P:cytochrome complex assembly"/>
    <property type="evidence" value="ECO:0007669"/>
    <property type="project" value="InterPro"/>
</dbReference>
<accession>A0A381Z0C7</accession>
<dbReference type="PANTHER" id="PTHR31272:SF4">
    <property type="entry name" value="CYTOCHROME C-TYPE BIOGENESIS PROTEIN HI_1454-RELATED"/>
    <property type="match status" value="1"/>
</dbReference>
<feature type="transmembrane region" description="Helical" evidence="6">
    <location>
        <begin position="169"/>
        <end position="191"/>
    </location>
</feature>
<reference evidence="8" key="1">
    <citation type="submission" date="2018-05" db="EMBL/GenBank/DDBJ databases">
        <authorList>
            <person name="Lanie J.A."/>
            <person name="Ng W.-L."/>
            <person name="Kazmierczak K.M."/>
            <person name="Andrzejewski T.M."/>
            <person name="Davidsen T.M."/>
            <person name="Wayne K.J."/>
            <person name="Tettelin H."/>
            <person name="Glass J.I."/>
            <person name="Rusch D."/>
            <person name="Podicherti R."/>
            <person name="Tsui H.-C.T."/>
            <person name="Winkler M.E."/>
        </authorList>
    </citation>
    <scope>NUCLEOTIDE SEQUENCE</scope>
</reference>
<evidence type="ECO:0000259" key="7">
    <source>
        <dbReference type="Pfam" id="PF02683"/>
    </source>
</evidence>
<feature type="transmembrane region" description="Helical" evidence="6">
    <location>
        <begin position="126"/>
        <end position="149"/>
    </location>
</feature>
<comment type="subcellular location">
    <subcellularLocation>
        <location evidence="1">Membrane</location>
        <topology evidence="1">Multi-pass membrane protein</topology>
    </subcellularLocation>
</comment>
<evidence type="ECO:0000256" key="1">
    <source>
        <dbReference type="ARBA" id="ARBA00004141"/>
    </source>
</evidence>
<keyword evidence="5 6" id="KW-0472">Membrane</keyword>
<evidence type="ECO:0000256" key="2">
    <source>
        <dbReference type="ARBA" id="ARBA00006143"/>
    </source>
</evidence>
<feature type="transmembrane region" description="Helical" evidence="6">
    <location>
        <begin position="203"/>
        <end position="221"/>
    </location>
</feature>
<feature type="transmembrane region" description="Helical" evidence="6">
    <location>
        <begin position="6"/>
        <end position="34"/>
    </location>
</feature>
<dbReference type="AlphaFoldDB" id="A0A381Z0C7"/>
<keyword evidence="3 6" id="KW-0812">Transmembrane</keyword>
<feature type="transmembrane region" description="Helical" evidence="6">
    <location>
        <begin position="55"/>
        <end position="78"/>
    </location>
</feature>